<evidence type="ECO:0000313" key="3">
    <source>
        <dbReference type="EMBL" id="PBK62549.1"/>
    </source>
</evidence>
<feature type="transmembrane region" description="Helical" evidence="2">
    <location>
        <begin position="170"/>
        <end position="192"/>
    </location>
</feature>
<feature type="transmembrane region" description="Helical" evidence="2">
    <location>
        <begin position="134"/>
        <end position="158"/>
    </location>
</feature>
<feature type="transmembrane region" description="Helical" evidence="2">
    <location>
        <begin position="204"/>
        <end position="223"/>
    </location>
</feature>
<keyword evidence="2" id="KW-0812">Transmembrane</keyword>
<dbReference type="STRING" id="1076256.A0A2H3AUX7"/>
<reference evidence="4" key="1">
    <citation type="journal article" date="2017" name="Nat. Ecol. Evol.">
        <title>Genome expansion and lineage-specific genetic innovations in the forest pathogenic fungi Armillaria.</title>
        <authorList>
            <person name="Sipos G."/>
            <person name="Prasanna A.N."/>
            <person name="Walter M.C."/>
            <person name="O'Connor E."/>
            <person name="Balint B."/>
            <person name="Krizsan K."/>
            <person name="Kiss B."/>
            <person name="Hess J."/>
            <person name="Varga T."/>
            <person name="Slot J."/>
            <person name="Riley R."/>
            <person name="Boka B."/>
            <person name="Rigling D."/>
            <person name="Barry K."/>
            <person name="Lee J."/>
            <person name="Mihaltcheva S."/>
            <person name="LaButti K."/>
            <person name="Lipzen A."/>
            <person name="Waldron R."/>
            <person name="Moloney N.M."/>
            <person name="Sperisen C."/>
            <person name="Kredics L."/>
            <person name="Vagvoelgyi C."/>
            <person name="Patrignani A."/>
            <person name="Fitzpatrick D."/>
            <person name="Nagy I."/>
            <person name="Doyle S."/>
            <person name="Anderson J.B."/>
            <person name="Grigoriev I.V."/>
            <person name="Gueldener U."/>
            <person name="Muensterkoetter M."/>
            <person name="Nagy L.G."/>
        </authorList>
    </citation>
    <scope>NUCLEOTIDE SEQUENCE [LARGE SCALE GENOMIC DNA]</scope>
    <source>
        <strain evidence="4">28-4</strain>
    </source>
</reference>
<proteinExistence type="predicted"/>
<organism evidence="3 4">
    <name type="scientific">Armillaria solidipes</name>
    <dbReference type="NCBI Taxonomy" id="1076256"/>
    <lineage>
        <taxon>Eukaryota</taxon>
        <taxon>Fungi</taxon>
        <taxon>Dikarya</taxon>
        <taxon>Basidiomycota</taxon>
        <taxon>Agaricomycotina</taxon>
        <taxon>Agaricomycetes</taxon>
        <taxon>Agaricomycetidae</taxon>
        <taxon>Agaricales</taxon>
        <taxon>Marasmiineae</taxon>
        <taxon>Physalacriaceae</taxon>
        <taxon>Armillaria</taxon>
    </lineage>
</organism>
<feature type="compositionally biased region" description="Polar residues" evidence="1">
    <location>
        <begin position="264"/>
        <end position="276"/>
    </location>
</feature>
<evidence type="ECO:0000256" key="1">
    <source>
        <dbReference type="SAM" id="MobiDB-lite"/>
    </source>
</evidence>
<dbReference type="Proteomes" id="UP000218334">
    <property type="component" value="Unassembled WGS sequence"/>
</dbReference>
<gene>
    <name evidence="3" type="ORF">ARMSODRAFT_1089119</name>
</gene>
<evidence type="ECO:0000256" key="2">
    <source>
        <dbReference type="SAM" id="Phobius"/>
    </source>
</evidence>
<protein>
    <submittedName>
        <fullName evidence="3">Uncharacterized protein</fullName>
    </submittedName>
</protein>
<feature type="region of interest" description="Disordered" evidence="1">
    <location>
        <begin position="256"/>
        <end position="276"/>
    </location>
</feature>
<evidence type="ECO:0000313" key="4">
    <source>
        <dbReference type="Proteomes" id="UP000218334"/>
    </source>
</evidence>
<feature type="transmembrane region" description="Helical" evidence="2">
    <location>
        <begin position="12"/>
        <end position="33"/>
    </location>
</feature>
<keyword evidence="2" id="KW-0472">Membrane</keyword>
<sequence>MDLSSPRLLHIAFLHAVIIILYALSTISCGSNWTLERSAFIEHGNDYYSVFTTLIGHGTRWRGYILASAIAGGISTLLVDITIIWRCWTLWDRQCSVVFLPIFCAVAGTVMRTMEMLSIFDNSTNNISTAEIDWSLIYVSLTLATTLMCTLLIIYRIIRRASGTNTSHKIVEMLIESSAMYSLSLIIYLALISKNFEFGDYADIIAAYVKVISPTLLVGRVSAHANAVSRREKMVAMWENHPPLVGCFREEGTHNSHSPYGGHQTVSGSSMGNETV</sequence>
<dbReference type="EMBL" id="KZ293465">
    <property type="protein sequence ID" value="PBK62549.1"/>
    <property type="molecule type" value="Genomic_DNA"/>
</dbReference>
<name>A0A2H3AUX7_9AGAR</name>
<keyword evidence="2" id="KW-1133">Transmembrane helix</keyword>
<keyword evidence="4" id="KW-1185">Reference proteome</keyword>
<accession>A0A2H3AUX7</accession>
<feature type="transmembrane region" description="Helical" evidence="2">
    <location>
        <begin position="64"/>
        <end position="85"/>
    </location>
</feature>
<feature type="transmembrane region" description="Helical" evidence="2">
    <location>
        <begin position="97"/>
        <end position="114"/>
    </location>
</feature>
<dbReference type="PROSITE" id="PS51257">
    <property type="entry name" value="PROKAR_LIPOPROTEIN"/>
    <property type="match status" value="1"/>
</dbReference>
<dbReference type="AlphaFoldDB" id="A0A2H3AUX7"/>